<dbReference type="SUPFAM" id="SSF53474">
    <property type="entry name" value="alpha/beta-Hydrolases"/>
    <property type="match status" value="1"/>
</dbReference>
<reference evidence="1" key="1">
    <citation type="submission" date="2021-01" db="EMBL/GenBank/DDBJ databases">
        <title>Whole genome shotgun sequence of Dactylosporangium siamense NBRC 106093.</title>
        <authorList>
            <person name="Komaki H."/>
            <person name="Tamura T."/>
        </authorList>
    </citation>
    <scope>NUCLEOTIDE SEQUENCE</scope>
    <source>
        <strain evidence="1">NBRC 106093</strain>
    </source>
</reference>
<organism evidence="1 2">
    <name type="scientific">Dactylosporangium siamense</name>
    <dbReference type="NCBI Taxonomy" id="685454"/>
    <lineage>
        <taxon>Bacteria</taxon>
        <taxon>Bacillati</taxon>
        <taxon>Actinomycetota</taxon>
        <taxon>Actinomycetes</taxon>
        <taxon>Micromonosporales</taxon>
        <taxon>Micromonosporaceae</taxon>
        <taxon>Dactylosporangium</taxon>
    </lineage>
</organism>
<gene>
    <name evidence="1" type="ORF">Dsi01nite_031550</name>
</gene>
<proteinExistence type="predicted"/>
<comment type="caution">
    <text evidence="1">The sequence shown here is derived from an EMBL/GenBank/DDBJ whole genome shotgun (WGS) entry which is preliminary data.</text>
</comment>
<name>A0A919U732_9ACTN</name>
<keyword evidence="2" id="KW-1185">Reference proteome</keyword>
<evidence type="ECO:0000313" key="2">
    <source>
        <dbReference type="Proteomes" id="UP000660611"/>
    </source>
</evidence>
<dbReference type="AlphaFoldDB" id="A0A919U732"/>
<protein>
    <recommendedName>
        <fullName evidence="3">Alpha/beta hydrolase</fullName>
    </recommendedName>
</protein>
<dbReference type="EMBL" id="BONQ01000050">
    <property type="protein sequence ID" value="GIG45114.1"/>
    <property type="molecule type" value="Genomic_DNA"/>
</dbReference>
<sequence length="259" mass="27424">MAPRTLADVQRPAYLAPLVVPVDPVEPERGDTEDVYLPDAGAGRRPAVVLVHGGPVPAGRRPTPRDWPVYRGYGSLLAGRGVVAVTVDHPLHSLDDYPRSAALLHEAVERAREHPRVDGDRIALWCFSGGGPLCAGWLRDPPSWLRCVALTYPWLGSSVLEPSFRPVGAVEAVGAAAATGVAGAMRANALPIVLTRVGLERPDIAATVAEFVAAARTAEADLTIIDVPAGQHGFDTLDDTDASRHAVTQAVDRVLATLR</sequence>
<evidence type="ECO:0000313" key="1">
    <source>
        <dbReference type="EMBL" id="GIG45114.1"/>
    </source>
</evidence>
<dbReference type="Gene3D" id="3.40.50.1820">
    <property type="entry name" value="alpha/beta hydrolase"/>
    <property type="match status" value="1"/>
</dbReference>
<evidence type="ECO:0008006" key="3">
    <source>
        <dbReference type="Google" id="ProtNLM"/>
    </source>
</evidence>
<dbReference type="InterPro" id="IPR029058">
    <property type="entry name" value="AB_hydrolase_fold"/>
</dbReference>
<dbReference type="Proteomes" id="UP000660611">
    <property type="component" value="Unassembled WGS sequence"/>
</dbReference>
<accession>A0A919U732</accession>